<evidence type="ECO:0000256" key="3">
    <source>
        <dbReference type="ARBA" id="ARBA00022553"/>
    </source>
</evidence>
<keyword evidence="6 11" id="KW-0418">Kinase</keyword>
<evidence type="ECO:0000313" key="12">
    <source>
        <dbReference type="Proteomes" id="UP000001887"/>
    </source>
</evidence>
<dbReference type="EC" id="2.7.13.3" evidence="2"/>
<keyword evidence="9" id="KW-0175">Coiled coil</keyword>
<dbReference type="InterPro" id="IPR036890">
    <property type="entry name" value="HATPase_C_sf"/>
</dbReference>
<gene>
    <name evidence="11" type="ordered locus">Psta_4335</name>
</gene>
<evidence type="ECO:0000256" key="2">
    <source>
        <dbReference type="ARBA" id="ARBA00012438"/>
    </source>
</evidence>
<accession>D2R520</accession>
<dbReference type="PANTHER" id="PTHR43065:SF10">
    <property type="entry name" value="PEROXIDE STRESS-ACTIVATED HISTIDINE KINASE MAK3"/>
    <property type="match status" value="1"/>
</dbReference>
<dbReference type="STRING" id="530564.Psta_4335"/>
<keyword evidence="7" id="KW-0067">ATP-binding</keyword>
<evidence type="ECO:0000256" key="7">
    <source>
        <dbReference type="ARBA" id="ARBA00022840"/>
    </source>
</evidence>
<keyword evidence="12" id="KW-1185">Reference proteome</keyword>
<evidence type="ECO:0000313" key="11">
    <source>
        <dbReference type="EMBL" id="ADB18982.1"/>
    </source>
</evidence>
<dbReference type="InterPro" id="IPR003661">
    <property type="entry name" value="HisK_dim/P_dom"/>
</dbReference>
<dbReference type="GO" id="GO:0005524">
    <property type="term" value="F:ATP binding"/>
    <property type="evidence" value="ECO:0007669"/>
    <property type="project" value="UniProtKB-KW"/>
</dbReference>
<dbReference type="KEGG" id="psl:Psta_4335"/>
<dbReference type="PROSITE" id="PS50109">
    <property type="entry name" value="HIS_KIN"/>
    <property type="match status" value="1"/>
</dbReference>
<name>D2R520_PIRSD</name>
<dbReference type="InterPro" id="IPR004358">
    <property type="entry name" value="Sig_transdc_His_kin-like_C"/>
</dbReference>
<protein>
    <recommendedName>
        <fullName evidence="2">histidine kinase</fullName>
        <ecNumber evidence="2">2.7.13.3</ecNumber>
    </recommendedName>
</protein>
<dbReference type="Pfam" id="PF02518">
    <property type="entry name" value="HATPase_c"/>
    <property type="match status" value="1"/>
</dbReference>
<feature type="domain" description="Histidine kinase" evidence="10">
    <location>
        <begin position="71"/>
        <end position="277"/>
    </location>
</feature>
<keyword evidence="4" id="KW-0808">Transferase</keyword>
<evidence type="ECO:0000259" key="10">
    <source>
        <dbReference type="PROSITE" id="PS50109"/>
    </source>
</evidence>
<keyword evidence="5" id="KW-0547">Nucleotide-binding</keyword>
<dbReference type="PRINTS" id="PR00344">
    <property type="entry name" value="BCTRLSENSOR"/>
</dbReference>
<evidence type="ECO:0000256" key="8">
    <source>
        <dbReference type="ARBA" id="ARBA00023012"/>
    </source>
</evidence>
<dbReference type="CDD" id="cd00082">
    <property type="entry name" value="HisKA"/>
    <property type="match status" value="1"/>
</dbReference>
<evidence type="ECO:0000256" key="4">
    <source>
        <dbReference type="ARBA" id="ARBA00022679"/>
    </source>
</evidence>
<comment type="catalytic activity">
    <reaction evidence="1">
        <text>ATP + protein L-histidine = ADP + protein N-phospho-L-histidine.</text>
        <dbReference type="EC" id="2.7.13.3"/>
    </reaction>
</comment>
<dbReference type="InterPro" id="IPR005467">
    <property type="entry name" value="His_kinase_dom"/>
</dbReference>
<evidence type="ECO:0000256" key="1">
    <source>
        <dbReference type="ARBA" id="ARBA00000085"/>
    </source>
</evidence>
<dbReference type="Gene3D" id="3.30.565.10">
    <property type="entry name" value="Histidine kinase-like ATPase, C-terminal domain"/>
    <property type="match status" value="1"/>
</dbReference>
<feature type="coiled-coil region" evidence="9">
    <location>
        <begin position="28"/>
        <end position="62"/>
    </location>
</feature>
<evidence type="ECO:0000256" key="5">
    <source>
        <dbReference type="ARBA" id="ARBA00022741"/>
    </source>
</evidence>
<reference evidence="11 12" key="1">
    <citation type="journal article" date="2009" name="Stand. Genomic Sci.">
        <title>Complete genome sequence of Pirellula staleyi type strain (ATCC 27377).</title>
        <authorList>
            <person name="Clum A."/>
            <person name="Tindall B.J."/>
            <person name="Sikorski J."/>
            <person name="Ivanova N."/>
            <person name="Mavrommatis K."/>
            <person name="Lucas S."/>
            <person name="Glavina del Rio T."/>
            <person name="Nolan M."/>
            <person name="Chen F."/>
            <person name="Tice H."/>
            <person name="Pitluck S."/>
            <person name="Cheng J.F."/>
            <person name="Chertkov O."/>
            <person name="Brettin T."/>
            <person name="Han C."/>
            <person name="Detter J.C."/>
            <person name="Kuske C."/>
            <person name="Bruce D."/>
            <person name="Goodwin L."/>
            <person name="Ovchinikova G."/>
            <person name="Pati A."/>
            <person name="Mikhailova N."/>
            <person name="Chen A."/>
            <person name="Palaniappan K."/>
            <person name="Land M."/>
            <person name="Hauser L."/>
            <person name="Chang Y.J."/>
            <person name="Jeffries C.D."/>
            <person name="Chain P."/>
            <person name="Rohde M."/>
            <person name="Goker M."/>
            <person name="Bristow J."/>
            <person name="Eisen J.A."/>
            <person name="Markowitz V."/>
            <person name="Hugenholtz P."/>
            <person name="Kyrpides N.C."/>
            <person name="Klenk H.P."/>
            <person name="Lapidus A."/>
        </authorList>
    </citation>
    <scope>NUCLEOTIDE SEQUENCE [LARGE SCALE GENOMIC DNA]</scope>
    <source>
        <strain evidence="12">ATCC 27377 / DSM 6068 / ICPB 4128</strain>
    </source>
</reference>
<dbReference type="Gene3D" id="1.10.287.130">
    <property type="match status" value="1"/>
</dbReference>
<keyword evidence="3" id="KW-0597">Phosphoprotein</keyword>
<dbReference type="PANTHER" id="PTHR43065">
    <property type="entry name" value="SENSOR HISTIDINE KINASE"/>
    <property type="match status" value="1"/>
</dbReference>
<dbReference type="SUPFAM" id="SSF55874">
    <property type="entry name" value="ATPase domain of HSP90 chaperone/DNA topoisomerase II/histidine kinase"/>
    <property type="match status" value="1"/>
</dbReference>
<dbReference type="InterPro" id="IPR003594">
    <property type="entry name" value="HATPase_dom"/>
</dbReference>
<organism evidence="11 12">
    <name type="scientific">Pirellula staleyi (strain ATCC 27377 / DSM 6068 / ICPB 4128)</name>
    <name type="common">Pirella staleyi</name>
    <dbReference type="NCBI Taxonomy" id="530564"/>
    <lineage>
        <taxon>Bacteria</taxon>
        <taxon>Pseudomonadati</taxon>
        <taxon>Planctomycetota</taxon>
        <taxon>Planctomycetia</taxon>
        <taxon>Pirellulales</taxon>
        <taxon>Pirellulaceae</taxon>
        <taxon>Pirellula</taxon>
    </lineage>
</organism>
<dbReference type="SMART" id="SM00388">
    <property type="entry name" value="HisKA"/>
    <property type="match status" value="1"/>
</dbReference>
<keyword evidence="8" id="KW-0902">Two-component regulatory system</keyword>
<dbReference type="HOGENOM" id="CLU_000445_89_1_0"/>
<dbReference type="EMBL" id="CP001848">
    <property type="protein sequence ID" value="ADB18982.1"/>
    <property type="molecule type" value="Genomic_DNA"/>
</dbReference>
<evidence type="ECO:0000256" key="9">
    <source>
        <dbReference type="SAM" id="Coils"/>
    </source>
</evidence>
<sequence length="282" mass="30765">MDDATLTIAPSMIDGDLRTILEAWNTATMRLEETHLALQAEVRRLSDELEAKNRELARRNRLADLGQMASHVAHEVRNSLVPMKLYLTLLRRRMGHDADTAQLLEQFVSGFSALETTVNDLLHFSSDRDPSNKKFVLEPLLREIIASLAPQLDAQKIQATVDADPKLVIYADRDMIRRAVLNLVLNAIDVMPEGGSLIITAVATAHAIDIEVADSGSGIGESTLAHLFEPFFTTKSSGTGLGLAIVERIAEAHGGHIIACNCPDGGAAFTISIPRQNEEPRS</sequence>
<dbReference type="eggNOG" id="COG4191">
    <property type="taxonomic scope" value="Bacteria"/>
</dbReference>
<proteinExistence type="predicted"/>
<dbReference type="InterPro" id="IPR036097">
    <property type="entry name" value="HisK_dim/P_sf"/>
</dbReference>
<dbReference type="AlphaFoldDB" id="D2R520"/>
<dbReference type="Pfam" id="PF00512">
    <property type="entry name" value="HisKA"/>
    <property type="match status" value="1"/>
</dbReference>
<dbReference type="SMART" id="SM00387">
    <property type="entry name" value="HATPase_c"/>
    <property type="match status" value="1"/>
</dbReference>
<evidence type="ECO:0000256" key="6">
    <source>
        <dbReference type="ARBA" id="ARBA00022777"/>
    </source>
</evidence>
<dbReference type="OrthoDB" id="226486at2"/>
<dbReference type="Proteomes" id="UP000001887">
    <property type="component" value="Chromosome"/>
</dbReference>
<dbReference type="GO" id="GO:0000155">
    <property type="term" value="F:phosphorelay sensor kinase activity"/>
    <property type="evidence" value="ECO:0007669"/>
    <property type="project" value="InterPro"/>
</dbReference>
<dbReference type="CDD" id="cd00075">
    <property type="entry name" value="HATPase"/>
    <property type="match status" value="1"/>
</dbReference>
<dbReference type="SUPFAM" id="SSF47384">
    <property type="entry name" value="Homodimeric domain of signal transducing histidine kinase"/>
    <property type="match status" value="1"/>
</dbReference>